<keyword evidence="1" id="KW-0472">Membrane</keyword>
<reference evidence="2 3" key="1">
    <citation type="journal article" date="2022" name="J. Am. Chem. Soc.">
        <title>Biosynthesis of Guanitoxin Enables Global Environmental Detection in Freshwater Cyanobacteria.</title>
        <authorList>
            <person name="Lima S.T."/>
            <person name="Fallon T.R."/>
            <person name="Cordoza J.L."/>
            <person name="Chekan J.R."/>
            <person name="Delbaje E."/>
            <person name="Hopiavuori A.R."/>
            <person name="Alvarenga D.O."/>
            <person name="Wood S.M."/>
            <person name="Luhavaya H."/>
            <person name="Baumgartner J.T."/>
            <person name="Dorr F.A."/>
            <person name="Etchegaray A."/>
            <person name="Pinto E."/>
            <person name="McKinnie S.M.K."/>
            <person name="Fiore M.F."/>
            <person name="Moore B.S."/>
        </authorList>
    </citation>
    <scope>NUCLEOTIDE SEQUENCE [LARGE SCALE GENOMIC DNA]</scope>
    <source>
        <strain evidence="2 3">ITEP-024</strain>
    </source>
</reference>
<protein>
    <submittedName>
        <fullName evidence="2">Uncharacterized protein</fullName>
    </submittedName>
</protein>
<dbReference type="EMBL" id="CP080598">
    <property type="protein sequence ID" value="QYX33138.1"/>
    <property type="molecule type" value="Genomic_DNA"/>
</dbReference>
<evidence type="ECO:0000313" key="2">
    <source>
        <dbReference type="EMBL" id="QYX33138.1"/>
    </source>
</evidence>
<keyword evidence="1" id="KW-1133">Transmembrane helix</keyword>
<keyword evidence="1" id="KW-0812">Transmembrane</keyword>
<dbReference type="Proteomes" id="UP000826540">
    <property type="component" value="Chromosome"/>
</dbReference>
<keyword evidence="3" id="KW-1185">Reference proteome</keyword>
<name>A0ABX8X3N4_9CYAN</name>
<accession>A0ABX8X3N4</accession>
<evidence type="ECO:0000313" key="3">
    <source>
        <dbReference type="Proteomes" id="UP000826540"/>
    </source>
</evidence>
<organism evidence="2 3">
    <name type="scientific">Sphaerospermopsis torques-reginae ITEP-024</name>
    <dbReference type="NCBI Taxonomy" id="984208"/>
    <lineage>
        <taxon>Bacteria</taxon>
        <taxon>Bacillati</taxon>
        <taxon>Cyanobacteriota</taxon>
        <taxon>Cyanophyceae</taxon>
        <taxon>Nostocales</taxon>
        <taxon>Aphanizomenonaceae</taxon>
        <taxon>Sphaerospermopsis</taxon>
        <taxon>Sphaerospermopsis torques-reginae</taxon>
    </lineage>
</organism>
<sequence length="114" mass="12021">MDKIVDKIAALGVPGLVLVVAMAFTGWAGAAAITTGLAVLGGPFGMLGGIAVLGVLGLISKGLTDYGFEKIFQATVEELRKKGKSKSDIEREVESYPIGRDLKLKIKDYLKTIP</sequence>
<evidence type="ECO:0000256" key="1">
    <source>
        <dbReference type="SAM" id="Phobius"/>
    </source>
</evidence>
<gene>
    <name evidence="2" type="ORF">K2F26_07375</name>
</gene>
<feature type="transmembrane region" description="Helical" evidence="1">
    <location>
        <begin position="42"/>
        <end position="60"/>
    </location>
</feature>
<proteinExistence type="predicted"/>
<dbReference type="RefSeq" id="WP_220610952.1">
    <property type="nucleotide sequence ID" value="NZ_CP080598.1"/>
</dbReference>